<name>A0A0E9S7R9_ANGAN</name>
<dbReference type="EMBL" id="GBXM01071340">
    <property type="protein sequence ID" value="JAH37237.1"/>
    <property type="molecule type" value="Transcribed_RNA"/>
</dbReference>
<organism evidence="1">
    <name type="scientific">Anguilla anguilla</name>
    <name type="common">European freshwater eel</name>
    <name type="synonym">Muraena anguilla</name>
    <dbReference type="NCBI Taxonomy" id="7936"/>
    <lineage>
        <taxon>Eukaryota</taxon>
        <taxon>Metazoa</taxon>
        <taxon>Chordata</taxon>
        <taxon>Craniata</taxon>
        <taxon>Vertebrata</taxon>
        <taxon>Euteleostomi</taxon>
        <taxon>Actinopterygii</taxon>
        <taxon>Neopterygii</taxon>
        <taxon>Teleostei</taxon>
        <taxon>Anguilliformes</taxon>
        <taxon>Anguillidae</taxon>
        <taxon>Anguilla</taxon>
    </lineage>
</organism>
<reference evidence="1" key="2">
    <citation type="journal article" date="2015" name="Fish Shellfish Immunol.">
        <title>Early steps in the European eel (Anguilla anguilla)-Vibrio vulnificus interaction in the gills: Role of the RtxA13 toxin.</title>
        <authorList>
            <person name="Callol A."/>
            <person name="Pajuelo D."/>
            <person name="Ebbesson L."/>
            <person name="Teles M."/>
            <person name="MacKenzie S."/>
            <person name="Amaro C."/>
        </authorList>
    </citation>
    <scope>NUCLEOTIDE SEQUENCE</scope>
</reference>
<protein>
    <submittedName>
        <fullName evidence="1">Uncharacterized protein</fullName>
    </submittedName>
</protein>
<dbReference type="AlphaFoldDB" id="A0A0E9S7R9"/>
<evidence type="ECO:0000313" key="1">
    <source>
        <dbReference type="EMBL" id="JAH37237.1"/>
    </source>
</evidence>
<accession>A0A0E9S7R9</accession>
<sequence>MFTDMESQNQLQDTWEQVKTMFRKKLLNTQCTRSVFLKDSSD</sequence>
<proteinExistence type="predicted"/>
<reference evidence="1" key="1">
    <citation type="submission" date="2014-11" db="EMBL/GenBank/DDBJ databases">
        <authorList>
            <person name="Amaro Gonzalez C."/>
        </authorList>
    </citation>
    <scope>NUCLEOTIDE SEQUENCE</scope>
</reference>